<dbReference type="GO" id="GO:0008180">
    <property type="term" value="C:COP9 signalosome"/>
    <property type="evidence" value="ECO:0007669"/>
    <property type="project" value="InterPro"/>
</dbReference>
<evidence type="ECO:0000256" key="11">
    <source>
        <dbReference type="SAM" id="Coils"/>
    </source>
</evidence>
<evidence type="ECO:0000256" key="9">
    <source>
        <dbReference type="ARBA" id="ARBA00023128"/>
    </source>
</evidence>
<evidence type="ECO:0000313" key="15">
    <source>
        <dbReference type="EMBL" id="VDM45554.1"/>
    </source>
</evidence>
<evidence type="ECO:0000313" key="16">
    <source>
        <dbReference type="Proteomes" id="UP000050794"/>
    </source>
</evidence>
<comment type="subcellular location">
    <subcellularLocation>
        <location evidence="1">Mitochondrion</location>
    </subcellularLocation>
</comment>
<dbReference type="EMBL" id="UYWY01022138">
    <property type="protein sequence ID" value="VDM45554.1"/>
    <property type="molecule type" value="Genomic_DNA"/>
</dbReference>
<dbReference type="Gene3D" id="3.40.140.10">
    <property type="entry name" value="Cytidine Deaminase, domain 2"/>
    <property type="match status" value="2"/>
</dbReference>
<dbReference type="GO" id="GO:0046872">
    <property type="term" value="F:metal ion binding"/>
    <property type="evidence" value="ECO:0007669"/>
    <property type="project" value="UniProtKB-UniRule"/>
</dbReference>
<dbReference type="Pfam" id="PF01432">
    <property type="entry name" value="Peptidase_M3"/>
    <property type="match status" value="1"/>
</dbReference>
<reference evidence="15 16" key="2">
    <citation type="submission" date="2018-11" db="EMBL/GenBank/DDBJ databases">
        <authorList>
            <consortium name="Pathogen Informatics"/>
        </authorList>
    </citation>
    <scope>NUCLEOTIDE SEQUENCE [LARGE SCALE GENOMIC DNA]</scope>
</reference>
<evidence type="ECO:0000259" key="14">
    <source>
        <dbReference type="Pfam" id="PF13012"/>
    </source>
</evidence>
<sequence>MYLCPHFNAVSVDGRIVFGAVLGRQVGRHVELINSFEVKCNSGNEGHPLIDEEFFRSRESQYREVFPELDFLGWYTTGGEVPTEDDLILPLTVFESLVDACNESSMQWHQIPWCLASEQAERIGIEHVAQMSTFATGSKSQLSKQISAQLGAIAMLDSRLKLLYDYLSAVQSGELPKNEAIAREISQACQRLPIMDSKRFAEEYSELCSEVKLTAYVGAVTKICGSLNELITKMNVISADRFAFGTGCGLRRPPRQFPEGKMLSSRYCLLRSCSARTVTSARLLHKTTLADKHAHKKGLFGVELLRDPAGFEEMNKLVRRRSLELVRKIISHGEERKTVELFDDLSNEICCAADLAECARSLHSEKEFAEAAEASMRDFTELVESLNTNRELYTALKNSLTEENDSLTDIDRRTLHLFLSDFEQSGIHLSDQKREEFVMLSREIFDAGTLFSIGAERPVKVSFVERKQYGVDRFLTNPYRYLSNPLAISMCRKTRKWAHNTYFKHNEEQEANLVRLITRRHQLARLTGFETYAHRAQQFSLLGNYDNAHDFLTNIIKSCRPAAERELAVLLDVLAQCESKTERVGEWDLQYLCSIYRQKAYGDTHVLSKYLSFEKVLHGFEMLVDRLYHIKFVMSKPEDGEVWPGNVIKIEVYDSSGAVVGYIYLDIESRPSKNVGDCHFTVRCSKQLSDGSYQTPIVVLSLSLTRESQPLDRIFLSAHQAENFFHEMGHAMHSMLGRTQYQHVAGTRCPTDMAEIPSNLMEYFFNDLSVLREVAKDENGQPMSVDEAASLITSRFAFSSLDILQQAVYALFDMELHGHNADGIVKGRYSTTDLFTSIWNTVFPHVERSQKSAWHHRFTHLVPYGAKYYSYLVARAAASLIWNSRFRDEPFSNENGRVWTKVQSYGGALPSADLLQIALGYWPTSEKLAEAIRNEVNYTCQLSAVNV</sequence>
<evidence type="ECO:0000256" key="2">
    <source>
        <dbReference type="ARBA" id="ARBA00006040"/>
    </source>
</evidence>
<keyword evidence="4 10" id="KW-0479">Metal-binding</keyword>
<proteinExistence type="inferred from homology"/>
<evidence type="ECO:0000256" key="8">
    <source>
        <dbReference type="ARBA" id="ARBA00023049"/>
    </source>
</evidence>
<evidence type="ECO:0000259" key="12">
    <source>
        <dbReference type="Pfam" id="PF01398"/>
    </source>
</evidence>
<dbReference type="InterPro" id="IPR001567">
    <property type="entry name" value="Pept_M3A_M3B_dom"/>
</dbReference>
<dbReference type="Pfam" id="PF01398">
    <property type="entry name" value="JAB"/>
    <property type="match status" value="1"/>
</dbReference>
<evidence type="ECO:0000256" key="10">
    <source>
        <dbReference type="RuleBase" id="RU003435"/>
    </source>
</evidence>
<reference evidence="17" key="1">
    <citation type="submission" date="2016-06" db="UniProtKB">
        <authorList>
            <consortium name="WormBaseParasite"/>
        </authorList>
    </citation>
    <scope>IDENTIFICATION</scope>
</reference>
<keyword evidence="6 10" id="KW-0862">Zinc</keyword>
<dbReference type="GO" id="GO:0006627">
    <property type="term" value="P:protein processing involved in protein targeting to mitochondrion"/>
    <property type="evidence" value="ECO:0007669"/>
    <property type="project" value="TreeGrafter"/>
</dbReference>
<evidence type="ECO:0000256" key="4">
    <source>
        <dbReference type="ARBA" id="ARBA00022723"/>
    </source>
</evidence>
<evidence type="ECO:0000313" key="17">
    <source>
        <dbReference type="WBParaSite" id="TCNE_0001423301-mRNA-1"/>
    </source>
</evidence>
<keyword evidence="9" id="KW-0496">Mitochondrion</keyword>
<keyword evidence="11" id="KW-0175">Coiled coil</keyword>
<evidence type="ECO:0000256" key="6">
    <source>
        <dbReference type="ARBA" id="ARBA00022833"/>
    </source>
</evidence>
<dbReference type="CDD" id="cd06457">
    <property type="entry name" value="M3A_MIP"/>
    <property type="match status" value="1"/>
</dbReference>
<evidence type="ECO:0000256" key="5">
    <source>
        <dbReference type="ARBA" id="ARBA00022801"/>
    </source>
</evidence>
<dbReference type="PANTHER" id="PTHR11804:SF79">
    <property type="entry name" value="MITOCHONDRIAL INTERMEDIATE PEPTIDASE"/>
    <property type="match status" value="1"/>
</dbReference>
<keyword evidence="5 10" id="KW-0378">Hydrolase</keyword>
<dbReference type="InterPro" id="IPR000555">
    <property type="entry name" value="JAMM/MPN+_dom"/>
</dbReference>
<dbReference type="GO" id="GO:0006518">
    <property type="term" value="P:peptide metabolic process"/>
    <property type="evidence" value="ECO:0007669"/>
    <property type="project" value="TreeGrafter"/>
</dbReference>
<feature type="coiled-coil region" evidence="11">
    <location>
        <begin position="369"/>
        <end position="403"/>
    </location>
</feature>
<dbReference type="InterPro" id="IPR024077">
    <property type="entry name" value="Neurolysin/TOP_dom2"/>
</dbReference>
<evidence type="ECO:0000259" key="13">
    <source>
        <dbReference type="Pfam" id="PF01432"/>
    </source>
</evidence>
<dbReference type="InterPro" id="IPR045090">
    <property type="entry name" value="Pept_M3A_M3B"/>
</dbReference>
<feature type="domain" description="Peptidase M3A/M3B catalytic" evidence="13">
    <location>
        <begin position="492"/>
        <end position="932"/>
    </location>
</feature>
<dbReference type="AlphaFoldDB" id="A0A183V0G3"/>
<keyword evidence="16" id="KW-1185">Reference proteome</keyword>
<keyword evidence="8 10" id="KW-0482">Metalloprotease</keyword>
<organism evidence="16 17">
    <name type="scientific">Toxocara canis</name>
    <name type="common">Canine roundworm</name>
    <dbReference type="NCBI Taxonomy" id="6265"/>
    <lineage>
        <taxon>Eukaryota</taxon>
        <taxon>Metazoa</taxon>
        <taxon>Ecdysozoa</taxon>
        <taxon>Nematoda</taxon>
        <taxon>Chromadorea</taxon>
        <taxon>Rhabditida</taxon>
        <taxon>Spirurina</taxon>
        <taxon>Ascaridomorpha</taxon>
        <taxon>Ascaridoidea</taxon>
        <taxon>Toxocaridae</taxon>
        <taxon>Toxocara</taxon>
    </lineage>
</organism>
<keyword evidence="7" id="KW-0809">Transit peptide</keyword>
<dbReference type="InterPro" id="IPR024969">
    <property type="entry name" value="EIF3F/CSN6-like_C"/>
</dbReference>
<dbReference type="InterPro" id="IPR033859">
    <property type="entry name" value="MPN_CSN6"/>
</dbReference>
<evidence type="ECO:0000256" key="3">
    <source>
        <dbReference type="ARBA" id="ARBA00022670"/>
    </source>
</evidence>
<evidence type="ECO:0000256" key="7">
    <source>
        <dbReference type="ARBA" id="ARBA00022946"/>
    </source>
</evidence>
<feature type="domain" description="JAB1/MPN/MOV34 metalloenzyme" evidence="12">
    <location>
        <begin position="5"/>
        <end position="86"/>
    </location>
</feature>
<accession>A0A183V0G3</accession>
<dbReference type="GO" id="GO:0005739">
    <property type="term" value="C:mitochondrion"/>
    <property type="evidence" value="ECO:0007669"/>
    <property type="project" value="UniProtKB-SubCell"/>
</dbReference>
<dbReference type="InterPro" id="IPR024079">
    <property type="entry name" value="MetalloPept_cat_dom_sf"/>
</dbReference>
<evidence type="ECO:0000256" key="1">
    <source>
        <dbReference type="ARBA" id="ARBA00004173"/>
    </source>
</evidence>
<comment type="cofactor">
    <cofactor evidence="10">
        <name>Zn(2+)</name>
        <dbReference type="ChEBI" id="CHEBI:29105"/>
    </cofactor>
    <text evidence="10">Binds 1 zinc ion.</text>
</comment>
<dbReference type="Gene3D" id="1.10.1370.10">
    <property type="entry name" value="Neurolysin, domain 3"/>
    <property type="match status" value="1"/>
</dbReference>
<protein>
    <submittedName>
        <fullName evidence="17">COP9 signalosome complex subunit 6</fullName>
    </submittedName>
</protein>
<dbReference type="GO" id="GO:0000338">
    <property type="term" value="P:protein deneddylation"/>
    <property type="evidence" value="ECO:0007669"/>
    <property type="project" value="InterPro"/>
</dbReference>
<dbReference type="Gene3D" id="3.40.390.10">
    <property type="entry name" value="Collagenase (Catalytic Domain)"/>
    <property type="match status" value="1"/>
</dbReference>
<dbReference type="PANTHER" id="PTHR11804">
    <property type="entry name" value="PROTEASE M3 THIMET OLIGOPEPTIDASE-RELATED"/>
    <property type="match status" value="1"/>
</dbReference>
<dbReference type="InterPro" id="IPR033851">
    <property type="entry name" value="M3A_MIP"/>
</dbReference>
<gene>
    <name evidence="15" type="ORF">TCNE_LOCUS14233</name>
</gene>
<dbReference type="GO" id="GO:0004222">
    <property type="term" value="F:metalloendopeptidase activity"/>
    <property type="evidence" value="ECO:0007669"/>
    <property type="project" value="InterPro"/>
</dbReference>
<name>A0A183V0G3_TOXCA</name>
<dbReference type="WBParaSite" id="TCNE_0001423301-mRNA-1">
    <property type="protein sequence ID" value="TCNE_0001423301-mRNA-1"/>
    <property type="gene ID" value="TCNE_0001423301"/>
</dbReference>
<dbReference type="SUPFAM" id="SSF55486">
    <property type="entry name" value="Metalloproteases ('zincins'), catalytic domain"/>
    <property type="match status" value="1"/>
</dbReference>
<comment type="similarity">
    <text evidence="2 10">Belongs to the peptidase M3 family.</text>
</comment>
<feature type="domain" description="EIF3F/CSN6-like C-terminal" evidence="14">
    <location>
        <begin position="120"/>
        <end position="231"/>
    </location>
</feature>
<dbReference type="CDD" id="cd08063">
    <property type="entry name" value="MPN_CSN6"/>
    <property type="match status" value="1"/>
</dbReference>
<keyword evidence="3 10" id="KW-0645">Protease</keyword>
<dbReference type="Pfam" id="PF13012">
    <property type="entry name" value="MitMem_reg"/>
    <property type="match status" value="1"/>
</dbReference>
<dbReference type="Proteomes" id="UP000050794">
    <property type="component" value="Unassembled WGS sequence"/>
</dbReference>